<dbReference type="PANTHER" id="PTHR42886:SF29">
    <property type="entry name" value="PUMMELIG, ISOFORM A"/>
    <property type="match status" value="1"/>
</dbReference>
<feature type="domain" description="AB hydrolase-1" evidence="2">
    <location>
        <begin position="3"/>
        <end position="220"/>
    </location>
</feature>
<dbReference type="InterPro" id="IPR000073">
    <property type="entry name" value="AB_hydrolase_1"/>
</dbReference>
<evidence type="ECO:0000256" key="1">
    <source>
        <dbReference type="ARBA" id="ARBA00038097"/>
    </source>
</evidence>
<comment type="similarity">
    <text evidence="1">Belongs to the peptidase S33 family. ABHD4/ABHD5 subfamily.</text>
</comment>
<proteinExistence type="inferred from homology"/>
<reference evidence="3 4" key="1">
    <citation type="journal article" date="2024" name="IMA Fungus">
        <title>IMA Genome - F19 : A genome assembly and annotation guide to empower mycologists, including annotated draft genome sequences of Ceratocystis pirilliformis, Diaporthe australafricana, Fusarium ophioides, Paecilomyces lecythidis, and Sporothrix stenoceras.</title>
        <authorList>
            <person name="Aylward J."/>
            <person name="Wilson A.M."/>
            <person name="Visagie C.M."/>
            <person name="Spraker J."/>
            <person name="Barnes I."/>
            <person name="Buitendag C."/>
            <person name="Ceriani C."/>
            <person name="Del Mar Angel L."/>
            <person name="du Plessis D."/>
            <person name="Fuchs T."/>
            <person name="Gasser K."/>
            <person name="Kramer D."/>
            <person name="Li W."/>
            <person name="Munsamy K."/>
            <person name="Piso A."/>
            <person name="Price J.L."/>
            <person name="Sonnekus B."/>
            <person name="Thomas C."/>
            <person name="van der Nest A."/>
            <person name="van Dijk A."/>
            <person name="van Heerden A."/>
            <person name="van Vuuren N."/>
            <person name="Yilmaz N."/>
            <person name="Duong T.A."/>
            <person name="van der Merwe N.A."/>
            <person name="Wingfield M.J."/>
            <person name="Wingfield B.D."/>
        </authorList>
    </citation>
    <scope>NUCLEOTIDE SEQUENCE [LARGE SCALE GENOMIC DNA]</scope>
    <source>
        <strain evidence="3 4">CMW 18300</strain>
    </source>
</reference>
<organism evidence="3 4">
    <name type="scientific">Diaporthe australafricana</name>
    <dbReference type="NCBI Taxonomy" id="127596"/>
    <lineage>
        <taxon>Eukaryota</taxon>
        <taxon>Fungi</taxon>
        <taxon>Dikarya</taxon>
        <taxon>Ascomycota</taxon>
        <taxon>Pezizomycotina</taxon>
        <taxon>Sordariomycetes</taxon>
        <taxon>Sordariomycetidae</taxon>
        <taxon>Diaporthales</taxon>
        <taxon>Diaporthaceae</taxon>
        <taxon>Diaporthe</taxon>
    </lineage>
</organism>
<dbReference type="InterPro" id="IPR029058">
    <property type="entry name" value="AB_hydrolase_fold"/>
</dbReference>
<gene>
    <name evidence="3" type="ORF">Daus18300_011910</name>
</gene>
<keyword evidence="4" id="KW-1185">Reference proteome</keyword>
<dbReference type="PANTHER" id="PTHR42886">
    <property type="entry name" value="RE40534P-RELATED"/>
    <property type="match status" value="1"/>
</dbReference>
<dbReference type="Pfam" id="PF12697">
    <property type="entry name" value="Abhydrolase_6"/>
    <property type="match status" value="1"/>
</dbReference>
<dbReference type="SUPFAM" id="SSF53474">
    <property type="entry name" value="alpha/beta-Hydrolases"/>
    <property type="match status" value="1"/>
</dbReference>
<name>A0ABR3W4W2_9PEZI</name>
<sequence>MGSAWVWLEYMQFLSSRGIACYALSLRGHGESWHPSFARMVYGTTKSALADDLVAGIRWVEEREGSQVVLCGHSSGGGLSQFVLAERDVGVKGLVLMGAVPGFGSLGVYVNWWLLDPWFSLRLIFHAWHPNSPLSHPALTRQVFFSDAVSDSYVTEFQKHINAYESFLWPLGMMMPFANAATVVQRVTGWGRRGDQRILVLAGGRDRLMTTDVMEKLADYYRKAFRLLMRDKRLDAVDGPAVQLEVEDIKVKGSVDTDGDGVRFCVVPSAGHHMQNDAQWEVGAEKLLAFYHQLSTLNMESD</sequence>
<dbReference type="Proteomes" id="UP001583177">
    <property type="component" value="Unassembled WGS sequence"/>
</dbReference>
<accession>A0ABR3W4W2</accession>
<protein>
    <recommendedName>
        <fullName evidence="2">AB hydrolase-1 domain-containing protein</fullName>
    </recommendedName>
</protein>
<comment type="caution">
    <text evidence="3">The sequence shown here is derived from an EMBL/GenBank/DDBJ whole genome shotgun (WGS) entry which is preliminary data.</text>
</comment>
<dbReference type="EMBL" id="JAWRVE010000152">
    <property type="protein sequence ID" value="KAL1853171.1"/>
    <property type="molecule type" value="Genomic_DNA"/>
</dbReference>
<evidence type="ECO:0000313" key="3">
    <source>
        <dbReference type="EMBL" id="KAL1853171.1"/>
    </source>
</evidence>
<evidence type="ECO:0000313" key="4">
    <source>
        <dbReference type="Proteomes" id="UP001583177"/>
    </source>
</evidence>
<dbReference type="Gene3D" id="3.40.50.1820">
    <property type="entry name" value="alpha/beta hydrolase"/>
    <property type="match status" value="1"/>
</dbReference>
<evidence type="ECO:0000259" key="2">
    <source>
        <dbReference type="Pfam" id="PF12697"/>
    </source>
</evidence>